<dbReference type="InterPro" id="IPR011032">
    <property type="entry name" value="GroES-like_sf"/>
</dbReference>
<keyword evidence="2 4" id="KW-0560">Oxidoreductase</keyword>
<dbReference type="InterPro" id="IPR020843">
    <property type="entry name" value="ER"/>
</dbReference>
<evidence type="ECO:0000259" key="3">
    <source>
        <dbReference type="SMART" id="SM00829"/>
    </source>
</evidence>
<dbReference type="Pfam" id="PF08240">
    <property type="entry name" value="ADH_N"/>
    <property type="match status" value="1"/>
</dbReference>
<dbReference type="NCBIfam" id="TIGR02824">
    <property type="entry name" value="quinone_pig3"/>
    <property type="match status" value="1"/>
</dbReference>
<gene>
    <name evidence="4" type="primary">cryz</name>
    <name evidence="4" type="ORF">HMPREF0765_3826</name>
</gene>
<reference evidence="4 5" key="1">
    <citation type="submission" date="2009-01" db="EMBL/GenBank/DDBJ databases">
        <authorList>
            <person name="Qin X."/>
            <person name="Bachman B."/>
            <person name="Battles P."/>
            <person name="Bell A."/>
            <person name="Bess C."/>
            <person name="Bickham C."/>
            <person name="Chaboub L."/>
            <person name="Chen D."/>
            <person name="Coyle M."/>
            <person name="Deiros D.R."/>
            <person name="Dinh H."/>
            <person name="Forbes L."/>
            <person name="Fowler G."/>
            <person name="Francisco L."/>
            <person name="Fu Q."/>
            <person name="Gubbala S."/>
            <person name="Hale W."/>
            <person name="Han Y."/>
            <person name="Hemphill L."/>
            <person name="Highlander S.K."/>
            <person name="Hirani K."/>
            <person name="Hogues M."/>
            <person name="Jackson L."/>
            <person name="Jakkamsetti A."/>
            <person name="Javaid M."/>
            <person name="Jiang H."/>
            <person name="Korchina V."/>
            <person name="Kovar C."/>
            <person name="Lara F."/>
            <person name="Lee S."/>
            <person name="Mata R."/>
            <person name="Mathew T."/>
            <person name="Moen C."/>
            <person name="Morales K."/>
            <person name="Munidasa M."/>
            <person name="Nazareth L."/>
            <person name="Ngo R."/>
            <person name="Nguyen L."/>
            <person name="Okwuonu G."/>
            <person name="Ongeri F."/>
            <person name="Patil S."/>
            <person name="Petrosino J."/>
            <person name="Pham C."/>
            <person name="Pham P."/>
            <person name="Pu L.-L."/>
            <person name="Puazo M."/>
            <person name="Raj R."/>
            <person name="Reid J."/>
            <person name="Rouhana J."/>
            <person name="Saada N."/>
            <person name="Shang Y."/>
            <person name="Simmons D."/>
            <person name="Thornton R."/>
            <person name="Warren J."/>
            <person name="Weissenberger G."/>
            <person name="Zhang J."/>
            <person name="Zhang L."/>
            <person name="Zhou C."/>
            <person name="Zhu D."/>
            <person name="Muzny D."/>
            <person name="Worley K."/>
            <person name="Gibbs R."/>
        </authorList>
    </citation>
    <scope>NUCLEOTIDE SEQUENCE [LARGE SCALE GENOMIC DNA]</scope>
    <source>
        <strain evidence="4 5">ATCC 33300</strain>
    </source>
</reference>
<dbReference type="AlphaFoldDB" id="C2G2M0"/>
<protein>
    <submittedName>
        <fullName evidence="4">NAD(P)H quinone oxidoreductase, PIG3 family</fullName>
        <ecNumber evidence="4">1.6.5.5</ecNumber>
    </submittedName>
</protein>
<dbReference type="RefSeq" id="WP_003002829.1">
    <property type="nucleotide sequence ID" value="NZ_GG668630.1"/>
</dbReference>
<dbReference type="EC" id="1.6.5.5" evidence="4"/>
<dbReference type="HOGENOM" id="CLU_026673_3_4_10"/>
<dbReference type="InterPro" id="IPR013149">
    <property type="entry name" value="ADH-like_C"/>
</dbReference>
<dbReference type="CDD" id="cd05276">
    <property type="entry name" value="p53_inducible_oxidoreductase"/>
    <property type="match status" value="1"/>
</dbReference>
<dbReference type="Gene3D" id="3.90.180.10">
    <property type="entry name" value="Medium-chain alcohol dehydrogenases, catalytic domain"/>
    <property type="match status" value="1"/>
</dbReference>
<dbReference type="SUPFAM" id="SSF50129">
    <property type="entry name" value="GroES-like"/>
    <property type="match status" value="1"/>
</dbReference>
<dbReference type="EMBL" id="ACHB01000090">
    <property type="protein sequence ID" value="EEI90510.1"/>
    <property type="molecule type" value="Genomic_DNA"/>
</dbReference>
<dbReference type="GO" id="GO:0003960">
    <property type="term" value="F:quinone reductase (NADPH) activity"/>
    <property type="evidence" value="ECO:0007669"/>
    <property type="project" value="UniProtKB-EC"/>
</dbReference>
<evidence type="ECO:0000256" key="2">
    <source>
        <dbReference type="ARBA" id="ARBA00023002"/>
    </source>
</evidence>
<dbReference type="InterPro" id="IPR014189">
    <property type="entry name" value="Quinone_OxRdtase_PIG3"/>
</dbReference>
<organism evidence="4 5">
    <name type="scientific">Sphingobacterium spiritivorum ATCC 33300</name>
    <dbReference type="NCBI Taxonomy" id="525372"/>
    <lineage>
        <taxon>Bacteria</taxon>
        <taxon>Pseudomonadati</taxon>
        <taxon>Bacteroidota</taxon>
        <taxon>Sphingobacteriia</taxon>
        <taxon>Sphingobacteriales</taxon>
        <taxon>Sphingobacteriaceae</taxon>
        <taxon>Sphingobacterium</taxon>
    </lineage>
</organism>
<dbReference type="PANTHER" id="PTHR48106">
    <property type="entry name" value="QUINONE OXIDOREDUCTASE PIG3-RELATED"/>
    <property type="match status" value="1"/>
</dbReference>
<name>C2G2M0_SPHSI</name>
<evidence type="ECO:0000256" key="1">
    <source>
        <dbReference type="ARBA" id="ARBA00022857"/>
    </source>
</evidence>
<dbReference type="GO" id="GO:0070402">
    <property type="term" value="F:NADPH binding"/>
    <property type="evidence" value="ECO:0007669"/>
    <property type="project" value="TreeGrafter"/>
</dbReference>
<proteinExistence type="predicted"/>
<sequence>MKAVVISSFGDPEVLKTEERPVPAVGDHEVLIRVKAAGINRPDVFQRKGNYPAPAGVVADIPGLEISGVIEATGSMAGSWKTGDEVLALIAGGGYAEYAVVDAGSCMLKPQNLSYEEAAAIPETVFTVWHNLFERGQLKKGERVLIHGGSGGIGSAAIQLAALSGAQVYATAGNKEKCEFCESLGAVRAINYHEEDFEEVLKESGVDVILDCIGGDYFNKNIAILNPDGRLVYINAMEGAKVQLNILQMMQKRLSVTGSTLRARDKDFKAELTRSVVRHVFPFIESKAFKPMLFKSFDFTQAEQAHRLMEEGHFLGKLVLTF</sequence>
<feature type="domain" description="Enoyl reductase (ER)" evidence="3">
    <location>
        <begin position="10"/>
        <end position="320"/>
    </location>
</feature>
<dbReference type="InterPro" id="IPR036291">
    <property type="entry name" value="NAD(P)-bd_dom_sf"/>
</dbReference>
<dbReference type="Proteomes" id="UP000006241">
    <property type="component" value="Unassembled WGS sequence"/>
</dbReference>
<accession>C2G2M0</accession>
<dbReference type="SMART" id="SM00829">
    <property type="entry name" value="PKS_ER"/>
    <property type="match status" value="1"/>
</dbReference>
<dbReference type="InterPro" id="IPR013154">
    <property type="entry name" value="ADH-like_N"/>
</dbReference>
<dbReference type="Pfam" id="PF00107">
    <property type="entry name" value="ADH_zinc_N"/>
    <property type="match status" value="1"/>
</dbReference>
<evidence type="ECO:0000313" key="5">
    <source>
        <dbReference type="Proteomes" id="UP000006241"/>
    </source>
</evidence>
<evidence type="ECO:0000313" key="4">
    <source>
        <dbReference type="EMBL" id="EEI90510.1"/>
    </source>
</evidence>
<dbReference type="PANTHER" id="PTHR48106:SF8">
    <property type="entry name" value="OS02G0805600 PROTEIN"/>
    <property type="match status" value="1"/>
</dbReference>
<keyword evidence="1" id="KW-0521">NADP</keyword>
<dbReference type="SUPFAM" id="SSF51735">
    <property type="entry name" value="NAD(P)-binding Rossmann-fold domains"/>
    <property type="match status" value="1"/>
</dbReference>
<dbReference type="Gene3D" id="3.40.50.720">
    <property type="entry name" value="NAD(P)-binding Rossmann-like Domain"/>
    <property type="match status" value="1"/>
</dbReference>
<comment type="caution">
    <text evidence="4">The sequence shown here is derived from an EMBL/GenBank/DDBJ whole genome shotgun (WGS) entry which is preliminary data.</text>
</comment>